<dbReference type="EMBL" id="MZ501267">
    <property type="protein sequence ID" value="QZA70670.1"/>
    <property type="molecule type" value="Genomic_DNA"/>
</dbReference>
<protein>
    <submittedName>
        <fullName evidence="1">Uncharacterized protein</fullName>
    </submittedName>
</protein>
<proteinExistence type="predicted"/>
<name>A0AAE7X0P6_9CAUD</name>
<reference evidence="1" key="1">
    <citation type="submission" date="2021-07" db="EMBL/GenBank/DDBJ databases">
        <authorList>
            <person name="Roth S.J."/>
            <person name="Krukonis G.P."/>
            <person name="Delesalle V.A."/>
        </authorList>
    </citation>
    <scope>NUCLEOTIDE SEQUENCE</scope>
</reference>
<dbReference type="GeneID" id="77944075"/>
<evidence type="ECO:0000313" key="2">
    <source>
        <dbReference type="Proteomes" id="UP000827517"/>
    </source>
</evidence>
<accession>A0AAE7X0P6</accession>
<gene>
    <name evidence="1" type="primary">195</name>
    <name evidence="1" type="ORF">AH04_195</name>
</gene>
<evidence type="ECO:0000313" key="1">
    <source>
        <dbReference type="EMBL" id="QZA70670.1"/>
    </source>
</evidence>
<dbReference type="KEGG" id="vg:77944075"/>
<dbReference type="Proteomes" id="UP000827517">
    <property type="component" value="Segment"/>
</dbReference>
<keyword evidence="2" id="KW-1185">Reference proteome</keyword>
<organism evidence="1 2">
    <name type="scientific">Erwinia phage AH04</name>
    <dbReference type="NCBI Taxonomy" id="2869569"/>
    <lineage>
        <taxon>Viruses</taxon>
        <taxon>Duplodnaviria</taxon>
        <taxon>Heunggongvirae</taxon>
        <taxon>Uroviricota</taxon>
        <taxon>Caudoviricetes</taxon>
        <taxon>Chimalliviridae</taxon>
        <taxon>Meadowvirus</taxon>
        <taxon>Meadowvirus AH04</taxon>
    </lineage>
</organism>
<sequence>MADKELSIVNGQVGNVVVKPLFENVNVVGDVVIDTDASDFKGLVTLGDLVADSATGLLTVPLTAIAVGVQEATIVFQYTKAGAGHEDTPNWGTSTRTINLTITAAEVAASLADVSTPLTMDLWATQPLTFKVMKGDEDISSSVTSVTVDAASIADKFEFSIVDGVDTFKSIQSSESEVVTATAKVTIAGTDNGEAYSLEADVVLNTNINDGSIPTNRFDVQMEQ</sequence>
<dbReference type="RefSeq" id="YP_010667949.1">
    <property type="nucleotide sequence ID" value="NC_070952.1"/>
</dbReference>